<keyword evidence="1" id="KW-0812">Transmembrane</keyword>
<dbReference type="EMBL" id="CP039631">
    <property type="protein sequence ID" value="QCG65100.1"/>
    <property type="molecule type" value="Genomic_DNA"/>
</dbReference>
<dbReference type="AlphaFoldDB" id="A0A4P7Y440"/>
<accession>A0A4P7Y440</accession>
<evidence type="ECO:0000256" key="1">
    <source>
        <dbReference type="SAM" id="Phobius"/>
    </source>
</evidence>
<gene>
    <name evidence="2" type="ORF">E4167_06455</name>
</gene>
<proteinExistence type="predicted"/>
<feature type="transmembrane region" description="Helical" evidence="1">
    <location>
        <begin position="74"/>
        <end position="93"/>
    </location>
</feature>
<reference evidence="3" key="1">
    <citation type="submission" date="2019-04" db="EMBL/GenBank/DDBJ databases">
        <title>Complete genome sequence of Pseudomonas veronii strain PVy, a versatile degrader capable of using multiple contaminants as sole carbon sources.</title>
        <authorList>
            <person name="Lopez-Echartea E."/>
            <person name="Ridl J."/>
            <person name="Pajer P."/>
            <person name="Strejcek M."/>
            <person name="Suman J."/>
            <person name="Uhlik O."/>
        </authorList>
    </citation>
    <scope>NUCLEOTIDE SEQUENCE [LARGE SCALE GENOMIC DNA]</scope>
    <source>
        <strain evidence="3">Pvy</strain>
    </source>
</reference>
<keyword evidence="1" id="KW-1133">Transmembrane helix</keyword>
<dbReference type="Proteomes" id="UP000298274">
    <property type="component" value="Chromosome"/>
</dbReference>
<protein>
    <submittedName>
        <fullName evidence="2">Uncharacterized protein</fullName>
    </submittedName>
</protein>
<feature type="transmembrane region" description="Helical" evidence="1">
    <location>
        <begin position="105"/>
        <end position="123"/>
    </location>
</feature>
<name>A0A4P7Y440_PSEVE</name>
<organism evidence="2 3">
    <name type="scientific">Pseudomonas veronii</name>
    <dbReference type="NCBI Taxonomy" id="76761"/>
    <lineage>
        <taxon>Bacteria</taxon>
        <taxon>Pseudomonadati</taxon>
        <taxon>Pseudomonadota</taxon>
        <taxon>Gammaproteobacteria</taxon>
        <taxon>Pseudomonadales</taxon>
        <taxon>Pseudomonadaceae</taxon>
        <taxon>Pseudomonas</taxon>
    </lineage>
</organism>
<evidence type="ECO:0000313" key="2">
    <source>
        <dbReference type="EMBL" id="QCG65100.1"/>
    </source>
</evidence>
<sequence length="127" mass="13679">MTSNSSVKPQLPIDEVPIDPKAEAISTTRGQATGQDESNFFAEDAARYKLLHNQQKLGHLGKLWGSSSSAPTNIAGMLLILCIVIVCCSFFPANQTPGLDDLRKWLYGITTTCLGFLFGAKTSSKGE</sequence>
<evidence type="ECO:0000313" key="3">
    <source>
        <dbReference type="Proteomes" id="UP000298274"/>
    </source>
</evidence>
<keyword evidence="1" id="KW-0472">Membrane</keyword>